<reference evidence="4 5" key="1">
    <citation type="submission" date="2016-09" db="EMBL/GenBank/DDBJ databases">
        <title>Chromobacterium muskegensis sp. nov., an insecticidal bacterium isolated from Sphagnum bogs.</title>
        <authorList>
            <person name="Sparks M.E."/>
            <person name="Blackburn M.B."/>
            <person name="Gundersen-Rindal D.E."/>
            <person name="Mitchell A."/>
            <person name="Farrar R."/>
            <person name="Kuhar D."/>
        </authorList>
    </citation>
    <scope>NUCLEOTIDE SEQUENCE [LARGE SCALE GENOMIC DNA]</scope>
    <source>
        <strain evidence="3 5">14B-1</strain>
        <strain evidence="2 4">37-2</strain>
    </source>
</reference>
<protein>
    <submittedName>
        <fullName evidence="2">Alpha/beta hydrolase</fullName>
    </submittedName>
</protein>
<evidence type="ECO:0000259" key="1">
    <source>
        <dbReference type="Pfam" id="PF13788"/>
    </source>
</evidence>
<feature type="domain" description="DUF4180" evidence="1">
    <location>
        <begin position="10"/>
        <end position="116"/>
    </location>
</feature>
<gene>
    <name evidence="3" type="ORF">BI344_14340</name>
    <name evidence="2" type="ORF">BI347_14825</name>
</gene>
<proteinExistence type="predicted"/>
<dbReference type="AlphaFoldDB" id="A0A1S1X5B7"/>
<keyword evidence="5" id="KW-1185">Reference proteome</keyword>
<dbReference type="EMBL" id="MKCT01000013">
    <property type="protein sequence ID" value="OHX20695.1"/>
    <property type="molecule type" value="Genomic_DNA"/>
</dbReference>
<dbReference type="OrthoDB" id="8595425at2"/>
<dbReference type="Proteomes" id="UP000180088">
    <property type="component" value="Unassembled WGS sequence"/>
</dbReference>
<dbReference type="InterPro" id="IPR025438">
    <property type="entry name" value="DUF4180"/>
</dbReference>
<organism evidence="2 4">
    <name type="scientific">Chromobacterium sphagni</name>
    <dbReference type="NCBI Taxonomy" id="1903179"/>
    <lineage>
        <taxon>Bacteria</taxon>
        <taxon>Pseudomonadati</taxon>
        <taxon>Pseudomonadota</taxon>
        <taxon>Betaproteobacteria</taxon>
        <taxon>Neisseriales</taxon>
        <taxon>Chromobacteriaceae</taxon>
        <taxon>Chromobacterium</taxon>
    </lineage>
</organism>
<keyword evidence="2" id="KW-0378">Hydrolase</keyword>
<accession>A0A1S1X5B7</accession>
<name>A0A1S1X5B7_9NEIS</name>
<dbReference type="GO" id="GO:0016787">
    <property type="term" value="F:hydrolase activity"/>
    <property type="evidence" value="ECO:0007669"/>
    <property type="project" value="UniProtKB-KW"/>
</dbReference>
<dbReference type="Proteomes" id="UP000180280">
    <property type="component" value="Unassembled WGS sequence"/>
</dbReference>
<dbReference type="EMBL" id="MKCS01000001">
    <property type="protein sequence ID" value="OHX14639.1"/>
    <property type="molecule type" value="Genomic_DNA"/>
</dbReference>
<dbReference type="STRING" id="1903179.BI347_14825"/>
<dbReference type="Pfam" id="PF13788">
    <property type="entry name" value="DUF4180"/>
    <property type="match status" value="1"/>
</dbReference>
<sequence length="120" mass="13502">MEIKLIERDSIRVAHVLSTDAPIKTRQDALDVMMGHGHGNLTGIAVEEACLHPDFFQLKTGLAGELLQMFVNYRQKIAIIGNFSKYTSSSLRDFIVESNRGKQVFFVSCIDEAIRYLSHS</sequence>
<comment type="caution">
    <text evidence="2">The sequence shown here is derived from an EMBL/GenBank/DDBJ whole genome shotgun (WGS) entry which is preliminary data.</text>
</comment>
<evidence type="ECO:0000313" key="2">
    <source>
        <dbReference type="EMBL" id="OHX14639.1"/>
    </source>
</evidence>
<evidence type="ECO:0000313" key="4">
    <source>
        <dbReference type="Proteomes" id="UP000180088"/>
    </source>
</evidence>
<evidence type="ECO:0000313" key="3">
    <source>
        <dbReference type="EMBL" id="OHX20695.1"/>
    </source>
</evidence>
<dbReference type="RefSeq" id="WP_071112329.1">
    <property type="nucleotide sequence ID" value="NZ_MKCS01000001.1"/>
</dbReference>
<evidence type="ECO:0000313" key="5">
    <source>
        <dbReference type="Proteomes" id="UP000180280"/>
    </source>
</evidence>